<comment type="similarity">
    <text evidence="2 6">Belongs to the profilin family.</text>
</comment>
<dbReference type="PANTHER" id="PTHR11604:SF0">
    <property type="entry name" value="PROFILIN"/>
    <property type="match status" value="1"/>
</dbReference>
<evidence type="ECO:0000256" key="4">
    <source>
        <dbReference type="ARBA" id="ARBA00023203"/>
    </source>
</evidence>
<dbReference type="GO" id="GO:0005856">
    <property type="term" value="C:cytoskeleton"/>
    <property type="evidence" value="ECO:0007669"/>
    <property type="project" value="UniProtKB-SubCell"/>
</dbReference>
<sequence>MSWQEYVDVQLLSTGTLRHGAIIGHSGDVWAASNGFNIDQAEIAKIIKGHDDFSVLQTGGLTLNGMKYTFIRGDDKTLYMKKLTNGVFLRKTQQAIIIGVHDDQQVPEPAALTVAKLGDYLESVGY</sequence>
<reference evidence="7" key="1">
    <citation type="submission" date="2021-05" db="EMBL/GenBank/DDBJ databases">
        <title>A free-living protist that lacks canonical eukaryotic 1 DNA replication and segregation systems.</title>
        <authorList>
            <person name="Salas-Leiva D.E."/>
            <person name="Tromer E.C."/>
            <person name="Curtis B.A."/>
            <person name="Jerlstrom-Hultqvist J."/>
            <person name="Kolisko M."/>
            <person name="Yi Z."/>
            <person name="Salas-Leiva J.S."/>
            <person name="Gallot-Lavallee L."/>
            <person name="Kops G.J.P.L."/>
            <person name="Archibald J.M."/>
            <person name="Simpson A.G.B."/>
            <person name="Roger A.J."/>
        </authorList>
    </citation>
    <scope>NUCLEOTIDE SEQUENCE</scope>
    <source>
        <strain evidence="7">BICM</strain>
    </source>
</reference>
<dbReference type="GO" id="GO:0003785">
    <property type="term" value="F:actin monomer binding"/>
    <property type="evidence" value="ECO:0007669"/>
    <property type="project" value="TreeGrafter"/>
</dbReference>
<keyword evidence="3" id="KW-0963">Cytoplasm</keyword>
<accession>A0A8J6AW57</accession>
<evidence type="ECO:0000313" key="8">
    <source>
        <dbReference type="Proteomes" id="UP000717585"/>
    </source>
</evidence>
<dbReference type="Pfam" id="PF00235">
    <property type="entry name" value="Profilin"/>
    <property type="match status" value="1"/>
</dbReference>
<name>A0A8J6AW57_9EUKA</name>
<dbReference type="InterPro" id="IPR036140">
    <property type="entry name" value="PFN_sf"/>
</dbReference>
<dbReference type="AlphaFoldDB" id="A0A8J6AW57"/>
<comment type="subcellular location">
    <subcellularLocation>
        <location evidence="1">Cytoplasm</location>
        <location evidence="1">Cytoskeleton</location>
    </subcellularLocation>
</comment>
<proteinExistence type="inferred from homology"/>
<evidence type="ECO:0000256" key="1">
    <source>
        <dbReference type="ARBA" id="ARBA00004245"/>
    </source>
</evidence>
<dbReference type="EMBL" id="JAHDYR010000067">
    <property type="protein sequence ID" value="KAG9389733.1"/>
    <property type="molecule type" value="Genomic_DNA"/>
</dbReference>
<keyword evidence="5" id="KW-0206">Cytoskeleton</keyword>
<evidence type="ECO:0000256" key="5">
    <source>
        <dbReference type="ARBA" id="ARBA00023212"/>
    </source>
</evidence>
<dbReference type="CDD" id="cd00148">
    <property type="entry name" value="PROF"/>
    <property type="match status" value="1"/>
</dbReference>
<dbReference type="OrthoDB" id="421374at2759"/>
<dbReference type="PROSITE" id="PS00414">
    <property type="entry name" value="PROFILIN"/>
    <property type="match status" value="1"/>
</dbReference>
<protein>
    <recommendedName>
        <fullName evidence="6">Profilin</fullName>
    </recommendedName>
</protein>
<dbReference type="PRINTS" id="PR00392">
    <property type="entry name" value="PROFILIN"/>
</dbReference>
<dbReference type="SMART" id="SM00392">
    <property type="entry name" value="PROF"/>
    <property type="match status" value="1"/>
</dbReference>
<keyword evidence="4 6" id="KW-0009">Actin-binding</keyword>
<comment type="caution">
    <text evidence="7">The sequence shown here is derived from an EMBL/GenBank/DDBJ whole genome shotgun (WGS) entry which is preliminary data.</text>
</comment>
<keyword evidence="8" id="KW-1185">Reference proteome</keyword>
<dbReference type="Gene3D" id="3.30.450.30">
    <property type="entry name" value="Dynein light chain 2a, cytoplasmic"/>
    <property type="match status" value="1"/>
</dbReference>
<dbReference type="PANTHER" id="PTHR11604">
    <property type="entry name" value="PROFILIN"/>
    <property type="match status" value="1"/>
</dbReference>
<evidence type="ECO:0000256" key="2">
    <source>
        <dbReference type="ARBA" id="ARBA00010058"/>
    </source>
</evidence>
<dbReference type="InterPro" id="IPR048278">
    <property type="entry name" value="PFN"/>
</dbReference>
<evidence type="ECO:0000256" key="6">
    <source>
        <dbReference type="RuleBase" id="RU003909"/>
    </source>
</evidence>
<dbReference type="SUPFAM" id="SSF55770">
    <property type="entry name" value="Profilin (actin-binding protein)"/>
    <property type="match status" value="1"/>
</dbReference>
<dbReference type="InterPro" id="IPR005455">
    <property type="entry name" value="PFN_euk"/>
</dbReference>
<gene>
    <name evidence="7" type="ORF">J8273_8407</name>
</gene>
<evidence type="ECO:0000256" key="3">
    <source>
        <dbReference type="ARBA" id="ARBA00022490"/>
    </source>
</evidence>
<organism evidence="7 8">
    <name type="scientific">Carpediemonas membranifera</name>
    <dbReference type="NCBI Taxonomy" id="201153"/>
    <lineage>
        <taxon>Eukaryota</taxon>
        <taxon>Metamonada</taxon>
        <taxon>Carpediemonas-like organisms</taxon>
        <taxon>Carpediemonas</taxon>
    </lineage>
</organism>
<evidence type="ECO:0000313" key="7">
    <source>
        <dbReference type="EMBL" id="KAG9389733.1"/>
    </source>
</evidence>
<dbReference type="PRINTS" id="PR01640">
    <property type="entry name" value="PROFILINPLNT"/>
</dbReference>
<dbReference type="GO" id="GO:0005938">
    <property type="term" value="C:cell cortex"/>
    <property type="evidence" value="ECO:0007669"/>
    <property type="project" value="TreeGrafter"/>
</dbReference>
<dbReference type="InterPro" id="IPR027310">
    <property type="entry name" value="Profilin_CS"/>
</dbReference>
<dbReference type="Proteomes" id="UP000717585">
    <property type="component" value="Unassembled WGS sequence"/>
</dbReference>